<evidence type="ECO:0000259" key="8">
    <source>
        <dbReference type="SMART" id="SM00645"/>
    </source>
</evidence>
<keyword evidence="6" id="KW-1015">Disulfide bond</keyword>
<dbReference type="SMART" id="SM00848">
    <property type="entry name" value="Inhibitor_I29"/>
    <property type="match status" value="1"/>
</dbReference>
<feature type="domain" description="Peptidase C1A papain C-terminal" evidence="8">
    <location>
        <begin position="120"/>
        <end position="330"/>
    </location>
</feature>
<dbReference type="CDD" id="cd02248">
    <property type="entry name" value="Peptidase_C1A"/>
    <property type="match status" value="1"/>
</dbReference>
<dbReference type="PROSITE" id="PS00640">
    <property type="entry name" value="THIOL_PROTEASE_ASN"/>
    <property type="match status" value="1"/>
</dbReference>
<organism evidence="10 11">
    <name type="scientific">Vanessa tameamea</name>
    <name type="common">Kamehameha butterfly</name>
    <dbReference type="NCBI Taxonomy" id="334116"/>
    <lineage>
        <taxon>Eukaryota</taxon>
        <taxon>Metazoa</taxon>
        <taxon>Ecdysozoa</taxon>
        <taxon>Arthropoda</taxon>
        <taxon>Hexapoda</taxon>
        <taxon>Insecta</taxon>
        <taxon>Pterygota</taxon>
        <taxon>Neoptera</taxon>
        <taxon>Endopterygota</taxon>
        <taxon>Lepidoptera</taxon>
        <taxon>Glossata</taxon>
        <taxon>Ditrysia</taxon>
        <taxon>Papilionoidea</taxon>
        <taxon>Nymphalidae</taxon>
        <taxon>Nymphalinae</taxon>
        <taxon>Vanessa</taxon>
    </lineage>
</organism>
<keyword evidence="10" id="KW-1185">Reference proteome</keyword>
<accession>A0ABM4AZI6</accession>
<dbReference type="InterPro" id="IPR000668">
    <property type="entry name" value="Peptidase_C1A_C"/>
</dbReference>
<dbReference type="InterPro" id="IPR013201">
    <property type="entry name" value="Prot_inhib_I29"/>
</dbReference>
<reference evidence="11" key="1">
    <citation type="submission" date="2025-08" db="UniProtKB">
        <authorList>
            <consortium name="RefSeq"/>
        </authorList>
    </citation>
    <scope>IDENTIFICATION</scope>
    <source>
        <tissue evidence="11">Whole body</tissue>
    </source>
</reference>
<keyword evidence="5" id="KW-0865">Zymogen</keyword>
<dbReference type="InterPro" id="IPR013128">
    <property type="entry name" value="Peptidase_C1A"/>
</dbReference>
<evidence type="ECO:0000256" key="6">
    <source>
        <dbReference type="ARBA" id="ARBA00023157"/>
    </source>
</evidence>
<evidence type="ECO:0000256" key="5">
    <source>
        <dbReference type="ARBA" id="ARBA00023145"/>
    </source>
</evidence>
<dbReference type="Pfam" id="PF00112">
    <property type="entry name" value="Peptidase_C1"/>
    <property type="match status" value="1"/>
</dbReference>
<proteinExistence type="inferred from homology"/>
<comment type="similarity">
    <text evidence="1">Belongs to the peptidase C1 family.</text>
</comment>
<evidence type="ECO:0000256" key="1">
    <source>
        <dbReference type="ARBA" id="ARBA00008455"/>
    </source>
</evidence>
<dbReference type="SMART" id="SM00645">
    <property type="entry name" value="Pept_C1"/>
    <property type="match status" value="1"/>
</dbReference>
<dbReference type="InterPro" id="IPR000169">
    <property type="entry name" value="Pept_cys_AS"/>
</dbReference>
<dbReference type="Gene3D" id="3.90.70.10">
    <property type="entry name" value="Cysteine proteinases"/>
    <property type="match status" value="1"/>
</dbReference>
<evidence type="ECO:0000256" key="7">
    <source>
        <dbReference type="SAM" id="SignalP"/>
    </source>
</evidence>
<keyword evidence="2" id="KW-0645">Protease</keyword>
<dbReference type="PROSITE" id="PS00139">
    <property type="entry name" value="THIOL_PROTEASE_CYS"/>
    <property type="match status" value="1"/>
</dbReference>
<dbReference type="PANTHER" id="PTHR12411">
    <property type="entry name" value="CYSTEINE PROTEASE FAMILY C1-RELATED"/>
    <property type="match status" value="1"/>
</dbReference>
<dbReference type="InterPro" id="IPR038765">
    <property type="entry name" value="Papain-like_cys_pep_sf"/>
</dbReference>
<evidence type="ECO:0000256" key="3">
    <source>
        <dbReference type="ARBA" id="ARBA00022801"/>
    </source>
</evidence>
<evidence type="ECO:0000313" key="10">
    <source>
        <dbReference type="Proteomes" id="UP001652626"/>
    </source>
</evidence>
<keyword evidence="4" id="KW-0788">Thiol protease</keyword>
<evidence type="ECO:0000256" key="2">
    <source>
        <dbReference type="ARBA" id="ARBA00022670"/>
    </source>
</evidence>
<dbReference type="RefSeq" id="XP_064076719.1">
    <property type="nucleotide sequence ID" value="XM_064220649.1"/>
</dbReference>
<evidence type="ECO:0000256" key="4">
    <source>
        <dbReference type="ARBA" id="ARBA00022807"/>
    </source>
</evidence>
<dbReference type="Pfam" id="PF08246">
    <property type="entry name" value="Inhibitor_I29"/>
    <property type="match status" value="1"/>
</dbReference>
<dbReference type="GeneID" id="135194784"/>
<feature type="domain" description="Cathepsin propeptide inhibitor" evidence="9">
    <location>
        <begin position="32"/>
        <end position="87"/>
    </location>
</feature>
<dbReference type="SUPFAM" id="SSF54001">
    <property type="entry name" value="Cysteine proteinases"/>
    <property type="match status" value="1"/>
</dbReference>
<dbReference type="Proteomes" id="UP001652626">
    <property type="component" value="Chromosome 4"/>
</dbReference>
<feature type="chain" id="PRO_5046335894" evidence="7">
    <location>
        <begin position="18"/>
        <end position="332"/>
    </location>
</feature>
<name>A0ABM4AZI6_VANTA</name>
<feature type="signal peptide" evidence="7">
    <location>
        <begin position="1"/>
        <end position="17"/>
    </location>
</feature>
<dbReference type="InterPro" id="IPR039417">
    <property type="entry name" value="Peptidase_C1A_papain-like"/>
</dbReference>
<keyword evidence="3" id="KW-0378">Hydrolase</keyword>
<dbReference type="InterPro" id="IPR025660">
    <property type="entry name" value="Pept_his_AS"/>
</dbReference>
<dbReference type="PRINTS" id="PR00705">
    <property type="entry name" value="PAPAIN"/>
</dbReference>
<protein>
    <submittedName>
        <fullName evidence="11">Procathepsin L-like</fullName>
    </submittedName>
</protein>
<dbReference type="PROSITE" id="PS00639">
    <property type="entry name" value="THIOL_PROTEASE_HIS"/>
    <property type="match status" value="1"/>
</dbReference>
<evidence type="ECO:0000313" key="11">
    <source>
        <dbReference type="RefSeq" id="XP_064076719.1"/>
    </source>
</evidence>
<gene>
    <name evidence="11" type="primary">LOC135194784</name>
</gene>
<evidence type="ECO:0000259" key="9">
    <source>
        <dbReference type="SMART" id="SM00848"/>
    </source>
</evidence>
<keyword evidence="7" id="KW-0732">Signal</keyword>
<sequence length="332" mass="36659">MGSICLLVLLVVNAVLGKSALRYSLEDASDHFETFISTYEKEYDETERALRFEIFMKNLEKINNLNSRSDTAVFGITQFSDLTTEEFIQQYTGYRSSNSTANKAKTISKGPKINLKFGDAPESFDWRKQGVVSVVKDQRRCGSCWAFSTIATVESAYAIKTGQSVLLSEQQLVDCATNYCAGCQGGIPHYACEYLKLNGVMSADSYPYKGIDDQCKYNSENIRVQVKNCLDLLVSEDELANKLANIGPLSIAIDAGVLQQYHGGIIADNYCSGSQIDHAVVLVGYGTDENGIKYWVVKNSWGIGFGEQGYFRMQRGVNCLGVMNTPALAIEV</sequence>
<dbReference type="InterPro" id="IPR025661">
    <property type="entry name" value="Pept_asp_AS"/>
</dbReference>